<dbReference type="PROSITE" id="PS01227">
    <property type="entry name" value="UPF0012"/>
    <property type="match status" value="1"/>
</dbReference>
<dbReference type="Pfam" id="PF00795">
    <property type="entry name" value="CN_hydrolase"/>
    <property type="match status" value="1"/>
</dbReference>
<evidence type="ECO:0000256" key="1">
    <source>
        <dbReference type="ARBA" id="ARBA00010613"/>
    </source>
</evidence>
<dbReference type="InterPro" id="IPR036526">
    <property type="entry name" value="C-N_Hydrolase_sf"/>
</dbReference>
<keyword evidence="4" id="KW-1185">Reference proteome</keyword>
<protein>
    <submittedName>
        <fullName evidence="3">Amidohydrolase</fullName>
    </submittedName>
</protein>
<gene>
    <name evidence="3" type="ORF">J2W84_006646</name>
</gene>
<accession>A0ABU1R9F9</accession>
<dbReference type="RefSeq" id="WP_309993209.1">
    <property type="nucleotide sequence ID" value="NZ_JAVDTI010000010.1"/>
</dbReference>
<dbReference type="InterPro" id="IPR003010">
    <property type="entry name" value="C-N_Hydrolase"/>
</dbReference>
<dbReference type="Gene3D" id="3.60.110.10">
    <property type="entry name" value="Carbon-nitrogen hydrolase"/>
    <property type="match status" value="1"/>
</dbReference>
<name>A0ABU1R9F9_9BACT</name>
<dbReference type="InterPro" id="IPR001110">
    <property type="entry name" value="UPF0012_CS"/>
</dbReference>
<organism evidence="3 4">
    <name type="scientific">Dyadobacter fermentans</name>
    <dbReference type="NCBI Taxonomy" id="94254"/>
    <lineage>
        <taxon>Bacteria</taxon>
        <taxon>Pseudomonadati</taxon>
        <taxon>Bacteroidota</taxon>
        <taxon>Cytophagia</taxon>
        <taxon>Cytophagales</taxon>
        <taxon>Spirosomataceae</taxon>
        <taxon>Dyadobacter</taxon>
    </lineage>
</organism>
<proteinExistence type="inferred from homology"/>
<comment type="similarity">
    <text evidence="1">Belongs to the carbon-nitrogen hydrolase superfamily. NIT1/NIT2 family.</text>
</comment>
<evidence type="ECO:0000259" key="2">
    <source>
        <dbReference type="PROSITE" id="PS50263"/>
    </source>
</evidence>
<evidence type="ECO:0000313" key="3">
    <source>
        <dbReference type="EMBL" id="MDR6809570.1"/>
    </source>
</evidence>
<dbReference type="PANTHER" id="PTHR23088:SF50">
    <property type="entry name" value="HYDROLASE YHCX"/>
    <property type="match status" value="1"/>
</dbReference>
<evidence type="ECO:0000313" key="4">
    <source>
        <dbReference type="Proteomes" id="UP001264980"/>
    </source>
</evidence>
<feature type="domain" description="CN hydrolase" evidence="2">
    <location>
        <begin position="4"/>
        <end position="263"/>
    </location>
</feature>
<dbReference type="EMBL" id="JAVDTI010000010">
    <property type="protein sequence ID" value="MDR6809570.1"/>
    <property type="molecule type" value="Genomic_DNA"/>
</dbReference>
<reference evidence="3 4" key="1">
    <citation type="submission" date="2023-07" db="EMBL/GenBank/DDBJ databases">
        <title>Sorghum-associated microbial communities from plants grown in Nebraska, USA.</title>
        <authorList>
            <person name="Schachtman D."/>
        </authorList>
    </citation>
    <scope>NUCLEOTIDE SEQUENCE [LARGE SCALE GENOMIC DNA]</scope>
    <source>
        <strain evidence="3 4">BE57</strain>
    </source>
</reference>
<dbReference type="Proteomes" id="UP001264980">
    <property type="component" value="Unassembled WGS sequence"/>
</dbReference>
<comment type="caution">
    <text evidence="3">The sequence shown here is derived from an EMBL/GenBank/DDBJ whole genome shotgun (WGS) entry which is preliminary data.</text>
</comment>
<dbReference type="SUPFAM" id="SSF56317">
    <property type="entry name" value="Carbon-nitrogen hydrolase"/>
    <property type="match status" value="1"/>
</dbReference>
<dbReference type="CDD" id="cd07574">
    <property type="entry name" value="nitrilase_Rim1_like"/>
    <property type="match status" value="1"/>
</dbReference>
<sequence length="303" mass="33916">MQQVTIASAQYPITEHPDFAAWQQHTEKWVSDAAIRGAELLLFPEYGAMELVSIFGDEVRNDIRRQIHDLNALRTDFCATFEALARKYRVVIVAPSIPVIEGDKKLNRAFVFSPSGLAGYQDKFFMTRFENEQWGIDSAPKQLTVFEASWGKFGIQICYDIEFPIGAQKLCEAGANLILAPSCTETIRGATRVHVGARARALENQAFTVVSQTVGEALWSPAVDLNYGYAAFYTTPDKGMPEEGIIAAKTPQEEGWLIRTVDFSLTDEVRRDGHVFNFKDQSRMSVELAEETISVVFRSLSTK</sequence>
<dbReference type="PANTHER" id="PTHR23088">
    <property type="entry name" value="NITRILASE-RELATED"/>
    <property type="match status" value="1"/>
</dbReference>
<dbReference type="PROSITE" id="PS50263">
    <property type="entry name" value="CN_HYDROLASE"/>
    <property type="match status" value="1"/>
</dbReference>